<evidence type="ECO:0000313" key="3">
    <source>
        <dbReference type="EMBL" id="MFD0963739.1"/>
    </source>
</evidence>
<reference evidence="4" key="1">
    <citation type="journal article" date="2019" name="Int. J. Syst. Evol. Microbiol.">
        <title>The Global Catalogue of Microorganisms (GCM) 10K type strain sequencing project: providing services to taxonomists for standard genome sequencing and annotation.</title>
        <authorList>
            <consortium name="The Broad Institute Genomics Platform"/>
            <consortium name="The Broad Institute Genome Sequencing Center for Infectious Disease"/>
            <person name="Wu L."/>
            <person name="Ma J."/>
        </authorList>
    </citation>
    <scope>NUCLEOTIDE SEQUENCE [LARGE SCALE GENOMIC DNA]</scope>
    <source>
        <strain evidence="4">CCUG 62114</strain>
    </source>
</reference>
<keyword evidence="2" id="KW-0812">Transmembrane</keyword>
<feature type="coiled-coil region" evidence="1">
    <location>
        <begin position="114"/>
        <end position="178"/>
    </location>
</feature>
<sequence length="180" mass="21399">MLKDNKHIQDFFQEGIEHLNTREMSKNHELRFLEKLEKNKKKKTNKFRYLSLAASVVLLLGFFVFKNTNGFREVEEPNSFPQEVVEAHQYYDGIIMKQLVKLESFINEDNSVLIADTVAELKKLKTEEEELLTQLENNYNERIIKALIDNFQIRINLLENVIQQVNEINQLKNEYHEEII</sequence>
<proteinExistence type="predicted"/>
<keyword evidence="2" id="KW-1133">Transmembrane helix</keyword>
<dbReference type="Proteomes" id="UP001596997">
    <property type="component" value="Unassembled WGS sequence"/>
</dbReference>
<keyword evidence="2" id="KW-0472">Membrane</keyword>
<evidence type="ECO:0000256" key="2">
    <source>
        <dbReference type="SAM" id="Phobius"/>
    </source>
</evidence>
<organism evidence="3 4">
    <name type="scientific">Pseudofulvibacter geojedonensis</name>
    <dbReference type="NCBI Taxonomy" id="1123758"/>
    <lineage>
        <taxon>Bacteria</taxon>
        <taxon>Pseudomonadati</taxon>
        <taxon>Bacteroidota</taxon>
        <taxon>Flavobacteriia</taxon>
        <taxon>Flavobacteriales</taxon>
        <taxon>Flavobacteriaceae</taxon>
        <taxon>Pseudofulvibacter</taxon>
    </lineage>
</organism>
<evidence type="ECO:0000256" key="1">
    <source>
        <dbReference type="SAM" id="Coils"/>
    </source>
</evidence>
<gene>
    <name evidence="3" type="ORF">ACFQ1O_06955</name>
</gene>
<evidence type="ECO:0008006" key="5">
    <source>
        <dbReference type="Google" id="ProtNLM"/>
    </source>
</evidence>
<protein>
    <recommendedName>
        <fullName evidence="5">Anti-sigma factor</fullName>
    </recommendedName>
</protein>
<feature type="transmembrane region" description="Helical" evidence="2">
    <location>
        <begin position="47"/>
        <end position="65"/>
    </location>
</feature>
<dbReference type="EMBL" id="JBHTJM010000006">
    <property type="protein sequence ID" value="MFD0963739.1"/>
    <property type="molecule type" value="Genomic_DNA"/>
</dbReference>
<keyword evidence="1" id="KW-0175">Coiled coil</keyword>
<comment type="caution">
    <text evidence="3">The sequence shown here is derived from an EMBL/GenBank/DDBJ whole genome shotgun (WGS) entry which is preliminary data.</text>
</comment>
<name>A0ABW3I238_9FLAO</name>
<evidence type="ECO:0000313" key="4">
    <source>
        <dbReference type="Proteomes" id="UP001596997"/>
    </source>
</evidence>
<keyword evidence="4" id="KW-1185">Reference proteome</keyword>
<accession>A0ABW3I238</accession>